<accession>A0AAV4VVE0</accession>
<reference evidence="1 2" key="1">
    <citation type="submission" date="2021-06" db="EMBL/GenBank/DDBJ databases">
        <title>Caerostris extrusa draft genome.</title>
        <authorList>
            <person name="Kono N."/>
            <person name="Arakawa K."/>
        </authorList>
    </citation>
    <scope>NUCLEOTIDE SEQUENCE [LARGE SCALE GENOMIC DNA]</scope>
</reference>
<evidence type="ECO:0000313" key="1">
    <source>
        <dbReference type="EMBL" id="GIY73275.1"/>
    </source>
</evidence>
<protein>
    <submittedName>
        <fullName evidence="1">Uncharacterized protein</fullName>
    </submittedName>
</protein>
<proteinExistence type="predicted"/>
<dbReference type="AlphaFoldDB" id="A0AAV4VVE0"/>
<evidence type="ECO:0000313" key="2">
    <source>
        <dbReference type="Proteomes" id="UP001054945"/>
    </source>
</evidence>
<sequence>MSLLTYNLKTIIRMSLSSSECQHLPNVSEEHCIFGYILIHLDHQYCILTIADKIWWGVKSRSRGDRQRGDFFCLAAIVDSICETLQQFAIYHSYERFAGACNVGLTFIFVSCTLIYNE</sequence>
<dbReference type="EMBL" id="BPLR01015053">
    <property type="protein sequence ID" value="GIY73275.1"/>
    <property type="molecule type" value="Genomic_DNA"/>
</dbReference>
<dbReference type="Proteomes" id="UP001054945">
    <property type="component" value="Unassembled WGS sequence"/>
</dbReference>
<name>A0AAV4VVE0_CAEEX</name>
<comment type="caution">
    <text evidence="1">The sequence shown here is derived from an EMBL/GenBank/DDBJ whole genome shotgun (WGS) entry which is preliminary data.</text>
</comment>
<keyword evidence="2" id="KW-1185">Reference proteome</keyword>
<gene>
    <name evidence="1" type="ORF">CEXT_47261</name>
</gene>
<organism evidence="1 2">
    <name type="scientific">Caerostris extrusa</name>
    <name type="common">Bark spider</name>
    <name type="synonym">Caerostris bankana</name>
    <dbReference type="NCBI Taxonomy" id="172846"/>
    <lineage>
        <taxon>Eukaryota</taxon>
        <taxon>Metazoa</taxon>
        <taxon>Ecdysozoa</taxon>
        <taxon>Arthropoda</taxon>
        <taxon>Chelicerata</taxon>
        <taxon>Arachnida</taxon>
        <taxon>Araneae</taxon>
        <taxon>Araneomorphae</taxon>
        <taxon>Entelegynae</taxon>
        <taxon>Araneoidea</taxon>
        <taxon>Araneidae</taxon>
        <taxon>Caerostris</taxon>
    </lineage>
</organism>